<dbReference type="RefSeq" id="WP_204820174.1">
    <property type="nucleotide sequence ID" value="NZ_JANHOF010000010.1"/>
</dbReference>
<name>A0ABV6J3V3_9BACL</name>
<gene>
    <name evidence="1" type="ORF">ACFFJ8_04105</name>
</gene>
<dbReference type="EMBL" id="JBHLVF010000008">
    <property type="protein sequence ID" value="MFC0390558.1"/>
    <property type="molecule type" value="Genomic_DNA"/>
</dbReference>
<organism evidence="1 2">
    <name type="scientific">Paenibacillus mendelii</name>
    <dbReference type="NCBI Taxonomy" id="206163"/>
    <lineage>
        <taxon>Bacteria</taxon>
        <taxon>Bacillati</taxon>
        <taxon>Bacillota</taxon>
        <taxon>Bacilli</taxon>
        <taxon>Bacillales</taxon>
        <taxon>Paenibacillaceae</taxon>
        <taxon>Paenibacillus</taxon>
    </lineage>
</organism>
<proteinExistence type="predicted"/>
<accession>A0ABV6J3V3</accession>
<evidence type="ECO:0000313" key="1">
    <source>
        <dbReference type="EMBL" id="MFC0390558.1"/>
    </source>
</evidence>
<comment type="caution">
    <text evidence="1">The sequence shown here is derived from an EMBL/GenBank/DDBJ whole genome shotgun (WGS) entry which is preliminary data.</text>
</comment>
<dbReference type="Pfam" id="PF07293">
    <property type="entry name" value="DUF1450"/>
    <property type="match status" value="1"/>
</dbReference>
<dbReference type="Proteomes" id="UP001589818">
    <property type="component" value="Unassembled WGS sequence"/>
</dbReference>
<reference evidence="1 2" key="1">
    <citation type="submission" date="2024-09" db="EMBL/GenBank/DDBJ databases">
        <authorList>
            <person name="Sun Q."/>
            <person name="Mori K."/>
        </authorList>
    </citation>
    <scope>NUCLEOTIDE SEQUENCE [LARGE SCALE GENOMIC DNA]</scope>
    <source>
        <strain evidence="1 2">CCM 4839</strain>
    </source>
</reference>
<dbReference type="InterPro" id="IPR009910">
    <property type="entry name" value="DUF1450"/>
</dbReference>
<protein>
    <submittedName>
        <fullName evidence="1">DUF1450 domain-containing protein</fullName>
    </submittedName>
</protein>
<keyword evidence="2" id="KW-1185">Reference proteome</keyword>
<sequence length="75" mass="8783">MKKIKYCCRNFSRHDSKAVYKTIKNEYPDLKQKKKDCLGNCRLCVKQCIVMIGKKEVIVAPTADKLYEELKKRIG</sequence>
<evidence type="ECO:0000313" key="2">
    <source>
        <dbReference type="Proteomes" id="UP001589818"/>
    </source>
</evidence>